<organism evidence="1 2">
    <name type="scientific">Clunio marinus</name>
    <dbReference type="NCBI Taxonomy" id="568069"/>
    <lineage>
        <taxon>Eukaryota</taxon>
        <taxon>Metazoa</taxon>
        <taxon>Ecdysozoa</taxon>
        <taxon>Arthropoda</taxon>
        <taxon>Hexapoda</taxon>
        <taxon>Insecta</taxon>
        <taxon>Pterygota</taxon>
        <taxon>Neoptera</taxon>
        <taxon>Endopterygota</taxon>
        <taxon>Diptera</taxon>
        <taxon>Nematocera</taxon>
        <taxon>Chironomoidea</taxon>
        <taxon>Chironomidae</taxon>
        <taxon>Clunio</taxon>
    </lineage>
</organism>
<proteinExistence type="predicted"/>
<reference evidence="1 2" key="1">
    <citation type="submission" date="2015-04" db="EMBL/GenBank/DDBJ databases">
        <authorList>
            <person name="Syromyatnikov M.Y."/>
            <person name="Popov V.N."/>
        </authorList>
    </citation>
    <scope>NUCLEOTIDE SEQUENCE [LARGE SCALE GENOMIC DNA]</scope>
</reference>
<gene>
    <name evidence="1" type="ORF">CLUMA_CG013693</name>
</gene>
<dbReference type="Proteomes" id="UP000183832">
    <property type="component" value="Unassembled WGS sequence"/>
</dbReference>
<dbReference type="EMBL" id="CVRI01000054">
    <property type="protein sequence ID" value="CRL00427.1"/>
    <property type="molecule type" value="Genomic_DNA"/>
</dbReference>
<dbReference type="AlphaFoldDB" id="A0A1J1IJL8"/>
<protein>
    <submittedName>
        <fullName evidence="1">CLUMA_CG013693, isoform A</fullName>
    </submittedName>
</protein>
<accession>A0A1J1IJL8</accession>
<sequence length="60" mass="6829">MLVIAVVENTSLTCRTTINIKLCRCLILNYLVMQPNDSGKLNSYIRFSCYPQKKTSSTIQ</sequence>
<keyword evidence="2" id="KW-1185">Reference proteome</keyword>
<name>A0A1J1IJL8_9DIPT</name>
<evidence type="ECO:0000313" key="2">
    <source>
        <dbReference type="Proteomes" id="UP000183832"/>
    </source>
</evidence>
<evidence type="ECO:0000313" key="1">
    <source>
        <dbReference type="EMBL" id="CRL00427.1"/>
    </source>
</evidence>